<evidence type="ECO:0000313" key="2">
    <source>
        <dbReference type="EMBL" id="GGB29483.1"/>
    </source>
</evidence>
<feature type="chain" id="PRO_5037181751" description="DUF2141 domain-containing protein" evidence="1">
    <location>
        <begin position="31"/>
        <end position="154"/>
    </location>
</feature>
<gene>
    <name evidence="2" type="ORF">GCM10011380_18750</name>
</gene>
<evidence type="ECO:0000256" key="1">
    <source>
        <dbReference type="SAM" id="SignalP"/>
    </source>
</evidence>
<dbReference type="EMBL" id="BMIH01000002">
    <property type="protein sequence ID" value="GGB29483.1"/>
    <property type="molecule type" value="Genomic_DNA"/>
</dbReference>
<dbReference type="Pfam" id="PF09912">
    <property type="entry name" value="DUF2141"/>
    <property type="match status" value="1"/>
</dbReference>
<evidence type="ECO:0000313" key="3">
    <source>
        <dbReference type="Proteomes" id="UP000623067"/>
    </source>
</evidence>
<reference evidence="2" key="2">
    <citation type="submission" date="2020-09" db="EMBL/GenBank/DDBJ databases">
        <authorList>
            <person name="Sun Q."/>
            <person name="Zhou Y."/>
        </authorList>
    </citation>
    <scope>NUCLEOTIDE SEQUENCE</scope>
    <source>
        <strain evidence="2">CGMCC 1.15330</strain>
    </source>
</reference>
<sequence>MRGRAAGRTRLRAALTVAMLAAGWTALGGASPVTRLDVDVEKLRSAKGMIRLCLTADPDNFPNCVDDAHALSRSVPAGSPLVRLSGLPAGGYAIAVIHDENGNSKLDTFVGIPREGFGFSRNPPIRFGPPRFAAARFQLQGEAQTQQILMRYML</sequence>
<keyword evidence="1" id="KW-0732">Signal</keyword>
<dbReference type="Proteomes" id="UP000623067">
    <property type="component" value="Unassembled WGS sequence"/>
</dbReference>
<feature type="signal peptide" evidence="1">
    <location>
        <begin position="1"/>
        <end position="30"/>
    </location>
</feature>
<evidence type="ECO:0008006" key="4">
    <source>
        <dbReference type="Google" id="ProtNLM"/>
    </source>
</evidence>
<accession>A0A916T3W6</accession>
<name>A0A916T3W6_9SPHN</name>
<dbReference type="InterPro" id="IPR018673">
    <property type="entry name" value="DUF2141"/>
</dbReference>
<organism evidence="2 3">
    <name type="scientific">Sphingomonas metalli</name>
    <dbReference type="NCBI Taxonomy" id="1779358"/>
    <lineage>
        <taxon>Bacteria</taxon>
        <taxon>Pseudomonadati</taxon>
        <taxon>Pseudomonadota</taxon>
        <taxon>Alphaproteobacteria</taxon>
        <taxon>Sphingomonadales</taxon>
        <taxon>Sphingomonadaceae</taxon>
        <taxon>Sphingomonas</taxon>
    </lineage>
</organism>
<comment type="caution">
    <text evidence="2">The sequence shown here is derived from an EMBL/GenBank/DDBJ whole genome shotgun (WGS) entry which is preliminary data.</text>
</comment>
<keyword evidence="3" id="KW-1185">Reference proteome</keyword>
<reference evidence="2" key="1">
    <citation type="journal article" date="2014" name="Int. J. Syst. Evol. Microbiol.">
        <title>Complete genome sequence of Corynebacterium casei LMG S-19264T (=DSM 44701T), isolated from a smear-ripened cheese.</title>
        <authorList>
            <consortium name="US DOE Joint Genome Institute (JGI-PGF)"/>
            <person name="Walter F."/>
            <person name="Albersmeier A."/>
            <person name="Kalinowski J."/>
            <person name="Ruckert C."/>
        </authorList>
    </citation>
    <scope>NUCLEOTIDE SEQUENCE</scope>
    <source>
        <strain evidence="2">CGMCC 1.15330</strain>
    </source>
</reference>
<protein>
    <recommendedName>
        <fullName evidence="4">DUF2141 domain-containing protein</fullName>
    </recommendedName>
</protein>
<proteinExistence type="predicted"/>
<dbReference type="AlphaFoldDB" id="A0A916T3W6"/>